<proteinExistence type="predicted"/>
<dbReference type="PANTHER" id="PTHR35205:SF1">
    <property type="entry name" value="ZU5 DOMAIN-CONTAINING PROTEIN"/>
    <property type="match status" value="1"/>
</dbReference>
<feature type="domain" description="NB-ARC" evidence="1">
    <location>
        <begin position="4"/>
        <end position="120"/>
    </location>
</feature>
<dbReference type="InterPro" id="IPR056681">
    <property type="entry name" value="DUF7779"/>
</dbReference>
<dbReference type="PANTHER" id="PTHR35205">
    <property type="entry name" value="NB-ARC AND TPR DOMAIN PROTEIN"/>
    <property type="match status" value="1"/>
</dbReference>
<dbReference type="InterPro" id="IPR002182">
    <property type="entry name" value="NB-ARC"/>
</dbReference>
<dbReference type="InterPro" id="IPR027417">
    <property type="entry name" value="P-loop_NTPase"/>
</dbReference>
<accession>A0ABQ3V626</accession>
<comment type="caution">
    <text evidence="3">The sequence shown here is derived from an EMBL/GenBank/DDBJ whole genome shotgun (WGS) entry which is preliminary data.</text>
</comment>
<dbReference type="Pfam" id="PF00931">
    <property type="entry name" value="NB-ARC"/>
    <property type="match status" value="1"/>
</dbReference>
<evidence type="ECO:0000313" key="4">
    <source>
        <dbReference type="Proteomes" id="UP000654345"/>
    </source>
</evidence>
<protein>
    <recommendedName>
        <fullName evidence="5">NB-ARC domain-containing protein</fullName>
    </recommendedName>
</protein>
<name>A0ABQ3V626_9CHLR</name>
<gene>
    <name evidence="3" type="ORF">KSB_88810</name>
</gene>
<dbReference type="Pfam" id="PF25000">
    <property type="entry name" value="DUF7779"/>
    <property type="match status" value="1"/>
</dbReference>
<reference evidence="3 4" key="1">
    <citation type="journal article" date="2021" name="Int. J. Syst. Evol. Microbiol.">
        <title>Reticulibacter mediterranei gen. nov., sp. nov., within the new family Reticulibacteraceae fam. nov., and Ktedonospora formicarum gen. nov., sp. nov., Ktedonobacter robiniae sp. nov., Dictyobacter formicarum sp. nov. and Dictyobacter arantiisoli sp. nov., belonging to the class Ktedonobacteria.</title>
        <authorList>
            <person name="Yabe S."/>
            <person name="Zheng Y."/>
            <person name="Wang C.M."/>
            <person name="Sakai Y."/>
            <person name="Abe K."/>
            <person name="Yokota A."/>
            <person name="Donadio S."/>
            <person name="Cavaletti L."/>
            <person name="Monciardini P."/>
        </authorList>
    </citation>
    <scope>NUCLEOTIDE SEQUENCE [LARGE SCALE GENOMIC DNA]</scope>
    <source>
        <strain evidence="3 4">SOSP1-30</strain>
    </source>
</reference>
<dbReference type="EMBL" id="BNJG01000005">
    <property type="protein sequence ID" value="GHO60406.1"/>
    <property type="molecule type" value="Genomic_DNA"/>
</dbReference>
<evidence type="ECO:0008006" key="5">
    <source>
        <dbReference type="Google" id="ProtNLM"/>
    </source>
</evidence>
<feature type="domain" description="DUF7779" evidence="2">
    <location>
        <begin position="242"/>
        <end position="323"/>
    </location>
</feature>
<sequence>MTRVYALQGLGGVGKTQIALEYAYRFAQEYRAVLWIGAEDAEHLVLSLLRLAETLQLPERDDKDQQRVITAVHNWLMTHDQWLLICDNVEDLDILDRFLPSIRHGSVLLTTRLQALGTRARSIPLLPMEQEEGELFLLRRARVLEAEATSEHVHLFAVRELSQYAAAAELVTVMGGLPLALDQAGAYLEATQCGLSAYVELFRTQRAALLQHRGEGAQDHPSPVSTTFALAITAAADRHLAVRDLLRVCALLQPDAIPEELFRQGSAHLGAALGPVCRDLLEWNQMIAIACSYSLLSRQAETQTFSIHRLMQAVLLDAMDEDERYE</sequence>
<dbReference type="Proteomes" id="UP000654345">
    <property type="component" value="Unassembled WGS sequence"/>
</dbReference>
<organism evidence="3 4">
    <name type="scientific">Ktedonobacter robiniae</name>
    <dbReference type="NCBI Taxonomy" id="2778365"/>
    <lineage>
        <taxon>Bacteria</taxon>
        <taxon>Bacillati</taxon>
        <taxon>Chloroflexota</taxon>
        <taxon>Ktedonobacteria</taxon>
        <taxon>Ktedonobacterales</taxon>
        <taxon>Ktedonobacteraceae</taxon>
        <taxon>Ktedonobacter</taxon>
    </lineage>
</organism>
<keyword evidence="4" id="KW-1185">Reference proteome</keyword>
<evidence type="ECO:0000313" key="3">
    <source>
        <dbReference type="EMBL" id="GHO60406.1"/>
    </source>
</evidence>
<evidence type="ECO:0000259" key="1">
    <source>
        <dbReference type="Pfam" id="PF00931"/>
    </source>
</evidence>
<dbReference type="PRINTS" id="PR00364">
    <property type="entry name" value="DISEASERSIST"/>
</dbReference>
<dbReference type="Gene3D" id="3.40.50.300">
    <property type="entry name" value="P-loop containing nucleotide triphosphate hydrolases"/>
    <property type="match status" value="1"/>
</dbReference>
<evidence type="ECO:0000259" key="2">
    <source>
        <dbReference type="Pfam" id="PF25000"/>
    </source>
</evidence>
<dbReference type="SUPFAM" id="SSF52540">
    <property type="entry name" value="P-loop containing nucleoside triphosphate hydrolases"/>
    <property type="match status" value="1"/>
</dbReference>